<sequence>MPLLTVRLPEGATLDDALRELHLSQADADLGYGLICLDPDEGLYTLRVTDGAAQRMSESDTEATVYADPRIEPAGPDSPA</sequence>
<name>A0ABW6RQL7_9NOCA</name>
<reference evidence="2 3" key="1">
    <citation type="submission" date="2024-10" db="EMBL/GenBank/DDBJ databases">
        <title>The Natural Products Discovery Center: Release of the First 8490 Sequenced Strains for Exploring Actinobacteria Biosynthetic Diversity.</title>
        <authorList>
            <person name="Kalkreuter E."/>
            <person name="Kautsar S.A."/>
            <person name="Yang D."/>
            <person name="Bader C.D."/>
            <person name="Teijaro C.N."/>
            <person name="Fluegel L."/>
            <person name="Davis C.M."/>
            <person name="Simpson J.R."/>
            <person name="Lauterbach L."/>
            <person name="Steele A.D."/>
            <person name="Gui C."/>
            <person name="Meng S."/>
            <person name="Li G."/>
            <person name="Viehrig K."/>
            <person name="Ye F."/>
            <person name="Su P."/>
            <person name="Kiefer A.F."/>
            <person name="Nichols A."/>
            <person name="Cepeda A.J."/>
            <person name="Yan W."/>
            <person name="Fan B."/>
            <person name="Jiang Y."/>
            <person name="Adhikari A."/>
            <person name="Zheng C.-J."/>
            <person name="Schuster L."/>
            <person name="Cowan T.M."/>
            <person name="Smanski M.J."/>
            <person name="Chevrette M.G."/>
            <person name="De Carvalho L.P.S."/>
            <person name="Shen B."/>
        </authorList>
    </citation>
    <scope>NUCLEOTIDE SEQUENCE [LARGE SCALE GENOMIC DNA]</scope>
    <source>
        <strain evidence="2 3">NPDC002593</strain>
    </source>
</reference>
<organism evidence="2 3">
    <name type="scientific">Nocardia jiangxiensis</name>
    <dbReference type="NCBI Taxonomy" id="282685"/>
    <lineage>
        <taxon>Bacteria</taxon>
        <taxon>Bacillati</taxon>
        <taxon>Actinomycetota</taxon>
        <taxon>Actinomycetes</taxon>
        <taxon>Mycobacteriales</taxon>
        <taxon>Nocardiaceae</taxon>
        <taxon>Nocardia</taxon>
    </lineage>
</organism>
<feature type="region of interest" description="Disordered" evidence="1">
    <location>
        <begin position="53"/>
        <end position="80"/>
    </location>
</feature>
<evidence type="ECO:0000313" key="3">
    <source>
        <dbReference type="Proteomes" id="UP001601992"/>
    </source>
</evidence>
<accession>A0ABW6RQL7</accession>
<evidence type="ECO:0000256" key="1">
    <source>
        <dbReference type="SAM" id="MobiDB-lite"/>
    </source>
</evidence>
<protein>
    <submittedName>
        <fullName evidence="2">Uncharacterized protein</fullName>
    </submittedName>
</protein>
<evidence type="ECO:0000313" key="2">
    <source>
        <dbReference type="EMBL" id="MFF3566290.1"/>
    </source>
</evidence>
<keyword evidence="3" id="KW-1185">Reference proteome</keyword>
<comment type="caution">
    <text evidence="2">The sequence shown here is derived from an EMBL/GenBank/DDBJ whole genome shotgun (WGS) entry which is preliminary data.</text>
</comment>
<proteinExistence type="predicted"/>
<dbReference type="RefSeq" id="WP_040827808.1">
    <property type="nucleotide sequence ID" value="NZ_JBIAQY010000001.1"/>
</dbReference>
<dbReference type="EMBL" id="JBIAQY010000001">
    <property type="protein sequence ID" value="MFF3566290.1"/>
    <property type="molecule type" value="Genomic_DNA"/>
</dbReference>
<dbReference type="Proteomes" id="UP001601992">
    <property type="component" value="Unassembled WGS sequence"/>
</dbReference>
<gene>
    <name evidence="2" type="ORF">ACFYXQ_00750</name>
</gene>